<dbReference type="STRING" id="361183.AMC99_01582"/>
<keyword evidence="4 10" id="KW-0328">Glycosyltransferase</keyword>
<organism evidence="13 14">
    <name type="scientific">Altererythrobacter epoxidivorans</name>
    <dbReference type="NCBI Taxonomy" id="361183"/>
    <lineage>
        <taxon>Bacteria</taxon>
        <taxon>Pseudomonadati</taxon>
        <taxon>Pseudomonadota</taxon>
        <taxon>Alphaproteobacteria</taxon>
        <taxon>Sphingomonadales</taxon>
        <taxon>Erythrobacteraceae</taxon>
        <taxon>Altererythrobacter</taxon>
    </lineage>
</organism>
<keyword evidence="6 10" id="KW-0812">Transmembrane</keyword>
<dbReference type="AlphaFoldDB" id="A0A0M5KYN2"/>
<dbReference type="InterPro" id="IPR003342">
    <property type="entry name" value="ArnT-like_N"/>
</dbReference>
<dbReference type="GO" id="GO:0004169">
    <property type="term" value="F:dolichyl-phosphate-mannose-protein mannosyltransferase activity"/>
    <property type="evidence" value="ECO:0007669"/>
    <property type="project" value="UniProtKB-UniRule"/>
</dbReference>
<evidence type="ECO:0000259" key="11">
    <source>
        <dbReference type="Pfam" id="PF02366"/>
    </source>
</evidence>
<comment type="subcellular location">
    <subcellularLocation>
        <location evidence="10">Cell membrane</location>
    </subcellularLocation>
    <subcellularLocation>
        <location evidence="1">Endomembrane system</location>
        <topology evidence="1">Multi-pass membrane protein</topology>
    </subcellularLocation>
</comment>
<reference evidence="13 14" key="1">
    <citation type="submission" date="2015-09" db="EMBL/GenBank/DDBJ databases">
        <title>Complete genome sequence of a benzo[a]pyrene-degrading bacterium Altererythrobacter epoxidivorans CGMCC 1.7731T.</title>
        <authorList>
            <person name="Li Z."/>
            <person name="Cheng H."/>
            <person name="Huo Y."/>
            <person name="Xu X."/>
        </authorList>
    </citation>
    <scope>NUCLEOTIDE SEQUENCE [LARGE SCALE GENOMIC DNA]</scope>
    <source>
        <strain evidence="13 14">CGMCC 1.7731</strain>
    </source>
</reference>
<keyword evidence="7 10" id="KW-1133">Transmembrane helix</keyword>
<evidence type="ECO:0000256" key="4">
    <source>
        <dbReference type="ARBA" id="ARBA00022676"/>
    </source>
</evidence>
<protein>
    <recommendedName>
        <fullName evidence="9 10">Polyprenol-phosphate-mannose--protein mannosyltransferase</fullName>
        <ecNumber evidence="10">2.4.1.-</ecNumber>
    </recommendedName>
</protein>
<dbReference type="OrthoDB" id="9776737at2"/>
<keyword evidence="14" id="KW-1185">Reference proteome</keyword>
<sequence>MSQAPAQPRDPLGASLALSFAFVFLAAIRLTTPSTPYFDEVHYLPAARELLVSGLYINREHPLLGKEIIALGIAIFGDEPLGWRIFPLIAGGITLFASMRAMWFASLSRFSTLSFGVLMATGFMLFVQSRIAMLDIFMAAFIAIAAWQFAGAIREPETGRRRLIATGIALGCAMASKWNAIPLAVMPGIAFFIARLSAGRRRLLTSKRGIPVPGISLLEAFAWLGVVPLAVYAATFIPAESFRDTPFATHGLVAFHREMLALQTQVLQPHPYQSTWPEWVLDLRAIWYLYEPVDGAQRGILLLGNPLTMLLGLPALGWCAWTGWLRRDWARLGVVIGYLASLGLWLVADKSVQFYYHYFLPSFFLLGALALALDALAEAGRRKLSLGVLAASIAIFVYFYPILSAAPLENAQSFLNWAWLEGWR</sequence>
<name>A0A0M5KYN2_9SPHN</name>
<comment type="pathway">
    <text evidence="2 10">Protein modification; protein glycosylation.</text>
</comment>
<feature type="transmembrane region" description="Helical" evidence="10">
    <location>
        <begin position="134"/>
        <end position="153"/>
    </location>
</feature>
<dbReference type="InterPro" id="IPR027005">
    <property type="entry name" value="PMT-like"/>
</dbReference>
<evidence type="ECO:0000256" key="9">
    <source>
        <dbReference type="ARBA" id="ARBA00093617"/>
    </source>
</evidence>
<evidence type="ECO:0000256" key="10">
    <source>
        <dbReference type="RuleBase" id="RU367007"/>
    </source>
</evidence>
<keyword evidence="10" id="KW-1003">Cell membrane</keyword>
<comment type="function">
    <text evidence="10">Protein O-mannosyltransferase that catalyzes the transfer of a single mannose residue from a polyprenol phospho-mannosyl lipidic donor to the hydroxyl group of selected serine and threonine residues in acceptor proteins.</text>
</comment>
<evidence type="ECO:0000313" key="13">
    <source>
        <dbReference type="EMBL" id="ALE16874.1"/>
    </source>
</evidence>
<dbReference type="GO" id="GO:0005886">
    <property type="term" value="C:plasma membrane"/>
    <property type="evidence" value="ECO:0007669"/>
    <property type="project" value="UniProtKB-SubCell"/>
</dbReference>
<evidence type="ECO:0000256" key="2">
    <source>
        <dbReference type="ARBA" id="ARBA00004922"/>
    </source>
</evidence>
<accession>A0A0M5KYN2</accession>
<dbReference type="InterPro" id="IPR032421">
    <property type="entry name" value="PMT_4TMC"/>
</dbReference>
<dbReference type="GO" id="GO:0012505">
    <property type="term" value="C:endomembrane system"/>
    <property type="evidence" value="ECO:0007669"/>
    <property type="project" value="UniProtKB-SubCell"/>
</dbReference>
<dbReference type="Pfam" id="PF02366">
    <property type="entry name" value="PMT"/>
    <property type="match status" value="1"/>
</dbReference>
<dbReference type="KEGG" id="aep:AMC99_01582"/>
<gene>
    <name evidence="13" type="ORF">AMC99_01582</name>
</gene>
<feature type="transmembrane region" description="Helical" evidence="10">
    <location>
        <begin position="110"/>
        <end position="127"/>
    </location>
</feature>
<evidence type="ECO:0000256" key="3">
    <source>
        <dbReference type="ARBA" id="ARBA00007222"/>
    </source>
</evidence>
<feature type="domain" description="Protein O-mannosyl-transferase C-terminal four TM" evidence="12">
    <location>
        <begin position="252"/>
        <end position="423"/>
    </location>
</feature>
<proteinExistence type="inferred from homology"/>
<keyword evidence="5 10" id="KW-0808">Transferase</keyword>
<feature type="transmembrane region" description="Helical" evidence="10">
    <location>
        <begin position="210"/>
        <end position="237"/>
    </location>
</feature>
<evidence type="ECO:0000256" key="5">
    <source>
        <dbReference type="ARBA" id="ARBA00022679"/>
    </source>
</evidence>
<dbReference type="Proteomes" id="UP000057938">
    <property type="component" value="Chromosome"/>
</dbReference>
<dbReference type="Pfam" id="PF16192">
    <property type="entry name" value="PMT_4TMC"/>
    <property type="match status" value="1"/>
</dbReference>
<feature type="transmembrane region" description="Helical" evidence="10">
    <location>
        <begin position="354"/>
        <end position="377"/>
    </location>
</feature>
<feature type="transmembrane region" description="Helical" evidence="10">
    <location>
        <begin position="384"/>
        <end position="403"/>
    </location>
</feature>
<evidence type="ECO:0000256" key="8">
    <source>
        <dbReference type="ARBA" id="ARBA00023136"/>
    </source>
</evidence>
<comment type="similarity">
    <text evidence="3 10">Belongs to the glycosyltransferase 39 family.</text>
</comment>
<evidence type="ECO:0000256" key="7">
    <source>
        <dbReference type="ARBA" id="ARBA00022989"/>
    </source>
</evidence>
<dbReference type="UniPathway" id="UPA00378"/>
<dbReference type="RefSeq" id="WP_061925017.1">
    <property type="nucleotide sequence ID" value="NZ_CP012669.1"/>
</dbReference>
<keyword evidence="8 10" id="KW-0472">Membrane</keyword>
<evidence type="ECO:0000256" key="1">
    <source>
        <dbReference type="ARBA" id="ARBA00004127"/>
    </source>
</evidence>
<dbReference type="EMBL" id="CP012669">
    <property type="protein sequence ID" value="ALE16874.1"/>
    <property type="molecule type" value="Genomic_DNA"/>
</dbReference>
<feature type="transmembrane region" description="Helical" evidence="10">
    <location>
        <begin position="12"/>
        <end position="30"/>
    </location>
</feature>
<dbReference type="EC" id="2.4.1.-" evidence="10"/>
<dbReference type="PATRIC" id="fig|361183.4.peg.1555"/>
<feature type="transmembrane region" description="Helical" evidence="10">
    <location>
        <begin position="300"/>
        <end position="322"/>
    </location>
</feature>
<feature type="transmembrane region" description="Helical" evidence="10">
    <location>
        <begin position="85"/>
        <end position="104"/>
    </location>
</feature>
<evidence type="ECO:0000256" key="6">
    <source>
        <dbReference type="ARBA" id="ARBA00022692"/>
    </source>
</evidence>
<feature type="transmembrane region" description="Helical" evidence="10">
    <location>
        <begin position="329"/>
        <end position="348"/>
    </location>
</feature>
<evidence type="ECO:0000313" key="14">
    <source>
        <dbReference type="Proteomes" id="UP000057938"/>
    </source>
</evidence>
<evidence type="ECO:0000259" key="12">
    <source>
        <dbReference type="Pfam" id="PF16192"/>
    </source>
</evidence>
<feature type="domain" description="ArnT-like N-terminal" evidence="11">
    <location>
        <begin position="82"/>
        <end position="238"/>
    </location>
</feature>
<dbReference type="PANTHER" id="PTHR10050">
    <property type="entry name" value="DOLICHYL-PHOSPHATE-MANNOSE--PROTEIN MANNOSYLTRANSFERASE"/>
    <property type="match status" value="1"/>
</dbReference>